<gene>
    <name evidence="2" type="ORF">EI77_00736</name>
</gene>
<dbReference type="GO" id="GO:0008168">
    <property type="term" value="F:methyltransferase activity"/>
    <property type="evidence" value="ECO:0007669"/>
    <property type="project" value="UniProtKB-KW"/>
</dbReference>
<name>A0A4R7ST61_9BACT</name>
<evidence type="ECO:0000313" key="2">
    <source>
        <dbReference type="EMBL" id="TDU81428.1"/>
    </source>
</evidence>
<dbReference type="Proteomes" id="UP000295662">
    <property type="component" value="Unassembled WGS sequence"/>
</dbReference>
<proteinExistence type="predicted"/>
<dbReference type="GO" id="GO:0032259">
    <property type="term" value="P:methylation"/>
    <property type="evidence" value="ECO:0007669"/>
    <property type="project" value="UniProtKB-KW"/>
</dbReference>
<dbReference type="AlphaFoldDB" id="A0A4R7ST61"/>
<feature type="domain" description="Methyltransferase FkbM" evidence="1">
    <location>
        <begin position="46"/>
        <end position="206"/>
    </location>
</feature>
<keyword evidence="3" id="KW-1185">Reference proteome</keyword>
<dbReference type="InterPro" id="IPR006342">
    <property type="entry name" value="FkbM_mtfrase"/>
</dbReference>
<dbReference type="InterPro" id="IPR052514">
    <property type="entry name" value="SAM-dependent_MTase"/>
</dbReference>
<organism evidence="2 3">
    <name type="scientific">Prosthecobacter fusiformis</name>
    <dbReference type="NCBI Taxonomy" id="48464"/>
    <lineage>
        <taxon>Bacteria</taxon>
        <taxon>Pseudomonadati</taxon>
        <taxon>Verrucomicrobiota</taxon>
        <taxon>Verrucomicrobiia</taxon>
        <taxon>Verrucomicrobiales</taxon>
        <taxon>Verrucomicrobiaceae</taxon>
        <taxon>Prosthecobacter</taxon>
    </lineage>
</organism>
<dbReference type="SUPFAM" id="SSF53335">
    <property type="entry name" value="S-adenosyl-L-methionine-dependent methyltransferases"/>
    <property type="match status" value="1"/>
</dbReference>
<reference evidence="2 3" key="1">
    <citation type="submission" date="2019-03" db="EMBL/GenBank/DDBJ databases">
        <title>Genomic Encyclopedia of Archaeal and Bacterial Type Strains, Phase II (KMG-II): from individual species to whole genera.</title>
        <authorList>
            <person name="Goeker M."/>
        </authorList>
    </citation>
    <scope>NUCLEOTIDE SEQUENCE [LARGE SCALE GENOMIC DNA]</scope>
    <source>
        <strain evidence="2 3">ATCC 25309</strain>
    </source>
</reference>
<comment type="caution">
    <text evidence="2">The sequence shown here is derived from an EMBL/GenBank/DDBJ whole genome shotgun (WGS) entry which is preliminary data.</text>
</comment>
<keyword evidence="2" id="KW-0808">Transferase</keyword>
<evidence type="ECO:0000313" key="3">
    <source>
        <dbReference type="Proteomes" id="UP000295662"/>
    </source>
</evidence>
<dbReference type="EMBL" id="SOCA01000001">
    <property type="protein sequence ID" value="TDU81428.1"/>
    <property type="molecule type" value="Genomic_DNA"/>
</dbReference>
<evidence type="ECO:0000259" key="1">
    <source>
        <dbReference type="Pfam" id="PF05050"/>
    </source>
</evidence>
<sequence length="243" mass="27842">MRPGIVWNVDPQSKNPFTWFCYQSPEMVTEFDFFLRIRASRMRFLDLGANHGVFSLAFTFGRPAAKALAMDPSPLAFPILQNNLRLNPQCHITPLQVAAGGGSGNLRMKLNWHHLEVIRDQNAVESDQIKIVPVRTVDSICEEYNFEPDLIKIDVEGHELAALQGMEKTLRKSSAEFFLEIHPELISELGYRVSDIANYLHELDYEPWNLQGQKLSFSWVNDQIHVFWVFCRPAHTSVLSAQK</sequence>
<dbReference type="Pfam" id="PF05050">
    <property type="entry name" value="Methyltransf_21"/>
    <property type="match status" value="1"/>
</dbReference>
<protein>
    <submittedName>
        <fullName evidence="2">FkbM family methyltransferase</fullName>
    </submittedName>
</protein>
<dbReference type="NCBIfam" id="TIGR01444">
    <property type="entry name" value="fkbM_fam"/>
    <property type="match status" value="1"/>
</dbReference>
<dbReference type="Gene3D" id="3.40.50.150">
    <property type="entry name" value="Vaccinia Virus protein VP39"/>
    <property type="match status" value="1"/>
</dbReference>
<accession>A0A4R7ST61</accession>
<keyword evidence="2" id="KW-0489">Methyltransferase</keyword>
<dbReference type="InterPro" id="IPR029063">
    <property type="entry name" value="SAM-dependent_MTases_sf"/>
</dbReference>
<dbReference type="PANTHER" id="PTHR34203:SF15">
    <property type="entry name" value="SLL1173 PROTEIN"/>
    <property type="match status" value="1"/>
</dbReference>
<dbReference type="PANTHER" id="PTHR34203">
    <property type="entry name" value="METHYLTRANSFERASE, FKBM FAMILY PROTEIN"/>
    <property type="match status" value="1"/>
</dbReference>